<keyword evidence="14" id="KW-0472">Membrane</keyword>
<evidence type="ECO:0000256" key="11">
    <source>
        <dbReference type="ARBA" id="ARBA00023128"/>
    </source>
</evidence>
<dbReference type="AlphaFoldDB" id="A0A854QKV1"/>
<dbReference type="Proteomes" id="UP000199727">
    <property type="component" value="Unassembled WGS sequence"/>
</dbReference>
<evidence type="ECO:0000256" key="14">
    <source>
        <dbReference type="SAM" id="Phobius"/>
    </source>
</evidence>
<dbReference type="GO" id="GO:0000302">
    <property type="term" value="P:response to reactive oxygen species"/>
    <property type="evidence" value="ECO:0007669"/>
    <property type="project" value="TreeGrafter"/>
</dbReference>
<dbReference type="InterPro" id="IPR019794">
    <property type="entry name" value="Peroxidases_AS"/>
</dbReference>
<dbReference type="FunFam" id="1.10.420.10:FF:000009">
    <property type="entry name" value="Ascorbate peroxidase"/>
    <property type="match status" value="1"/>
</dbReference>
<evidence type="ECO:0000256" key="9">
    <source>
        <dbReference type="ARBA" id="ARBA00023002"/>
    </source>
</evidence>
<dbReference type="EC" id="1.11.1.-" evidence="13"/>
<dbReference type="GO" id="GO:0020037">
    <property type="term" value="F:heme binding"/>
    <property type="evidence" value="ECO:0007669"/>
    <property type="project" value="UniProtKB-UniRule"/>
</dbReference>
<dbReference type="GO" id="GO:0034599">
    <property type="term" value="P:cellular response to oxidative stress"/>
    <property type="evidence" value="ECO:0007669"/>
    <property type="project" value="InterPro"/>
</dbReference>
<keyword evidence="6" id="KW-0349">Heme</keyword>
<keyword evidence="14" id="KW-0812">Transmembrane</keyword>
<reference evidence="16 17" key="1">
    <citation type="submission" date="2017-06" db="EMBL/GenBank/DDBJ databases">
        <title>Global population genomics of the pathogenic fungus Cryptococcus neoformans var. grubii.</title>
        <authorList>
            <person name="Cuomo C."/>
            <person name="Litvintseva A."/>
            <person name="Chen Y."/>
            <person name="Young S."/>
            <person name="Zeng Q."/>
            <person name="Chapman S."/>
            <person name="Gujja S."/>
            <person name="Saif S."/>
            <person name="Birren B."/>
        </authorList>
    </citation>
    <scope>NUCLEOTIDE SEQUENCE [LARGE SCALE GENOMIC DNA]</scope>
    <source>
        <strain evidence="16 17">Tu259-1</strain>
    </source>
</reference>
<dbReference type="SUPFAM" id="SSF48113">
    <property type="entry name" value="Heme-dependent peroxidases"/>
    <property type="match status" value="1"/>
</dbReference>
<feature type="domain" description="Plant heme peroxidase family profile" evidence="15">
    <location>
        <begin position="169"/>
        <end position="421"/>
    </location>
</feature>
<dbReference type="GO" id="GO:0042744">
    <property type="term" value="P:hydrogen peroxide catabolic process"/>
    <property type="evidence" value="ECO:0007669"/>
    <property type="project" value="TreeGrafter"/>
</dbReference>
<dbReference type="OrthoDB" id="2859658at2759"/>
<dbReference type="InterPro" id="IPR010255">
    <property type="entry name" value="Haem_peroxidase_sf"/>
</dbReference>
<dbReference type="CDD" id="cd00691">
    <property type="entry name" value="ascorbate_peroxidase"/>
    <property type="match status" value="1"/>
</dbReference>
<dbReference type="FunFam" id="1.10.520.10:FF:000005">
    <property type="entry name" value="Cytochrome c peroxidase"/>
    <property type="match status" value="1"/>
</dbReference>
<dbReference type="PROSITE" id="PS00436">
    <property type="entry name" value="PEROXIDASE_2"/>
    <property type="match status" value="1"/>
</dbReference>
<name>A0A854QKV1_CRYNE</name>
<comment type="catalytic activity">
    <reaction evidence="12">
        <text>2 Fe(II)-[cytochrome c] + H2O2 + 2 H(+) = 2 Fe(III)-[cytochrome c] + 2 H2O</text>
        <dbReference type="Rhea" id="RHEA:16581"/>
        <dbReference type="Rhea" id="RHEA-COMP:10350"/>
        <dbReference type="Rhea" id="RHEA-COMP:14399"/>
        <dbReference type="ChEBI" id="CHEBI:15377"/>
        <dbReference type="ChEBI" id="CHEBI:15378"/>
        <dbReference type="ChEBI" id="CHEBI:16240"/>
        <dbReference type="ChEBI" id="CHEBI:29033"/>
        <dbReference type="ChEBI" id="CHEBI:29034"/>
        <dbReference type="EC" id="1.11.1.5"/>
    </reaction>
</comment>
<protein>
    <recommendedName>
        <fullName evidence="13">Peroxidase</fullName>
        <ecNumber evidence="13">1.11.1.-</ecNumber>
    </recommendedName>
</protein>
<evidence type="ECO:0000313" key="16">
    <source>
        <dbReference type="EMBL" id="OXG21894.1"/>
    </source>
</evidence>
<feature type="transmembrane region" description="Helical" evidence="14">
    <location>
        <begin position="24"/>
        <end position="45"/>
    </location>
</feature>
<keyword evidence="8" id="KW-0809">Transit peptide</keyword>
<dbReference type="GO" id="GO:0005758">
    <property type="term" value="C:mitochondrial intermembrane space"/>
    <property type="evidence" value="ECO:0007669"/>
    <property type="project" value="UniProtKB-SubCell"/>
</dbReference>
<feature type="transmembrane region" description="Helical" evidence="14">
    <location>
        <begin position="96"/>
        <end position="114"/>
    </location>
</feature>
<dbReference type="PROSITE" id="PS50873">
    <property type="entry name" value="PEROXIDASE_4"/>
    <property type="match status" value="1"/>
</dbReference>
<dbReference type="InterPro" id="IPR019793">
    <property type="entry name" value="Peroxidases_heam-ligand_BS"/>
</dbReference>
<dbReference type="PROSITE" id="PS00435">
    <property type="entry name" value="PEROXIDASE_1"/>
    <property type="match status" value="1"/>
</dbReference>
<evidence type="ECO:0000256" key="13">
    <source>
        <dbReference type="RuleBase" id="RU363051"/>
    </source>
</evidence>
<evidence type="ECO:0000256" key="5">
    <source>
        <dbReference type="ARBA" id="ARBA00022559"/>
    </source>
</evidence>
<evidence type="ECO:0000256" key="10">
    <source>
        <dbReference type="ARBA" id="ARBA00023004"/>
    </source>
</evidence>
<dbReference type="Pfam" id="PF00141">
    <property type="entry name" value="peroxidase"/>
    <property type="match status" value="1"/>
</dbReference>
<evidence type="ECO:0000256" key="7">
    <source>
        <dbReference type="ARBA" id="ARBA00022723"/>
    </source>
</evidence>
<evidence type="ECO:0000256" key="1">
    <source>
        <dbReference type="ARBA" id="ARBA00003917"/>
    </source>
</evidence>
<dbReference type="PANTHER" id="PTHR31356:SF58">
    <property type="entry name" value="CYTOCHROME C PEROXIDASE, MITOCHONDRIAL"/>
    <property type="match status" value="1"/>
</dbReference>
<evidence type="ECO:0000256" key="12">
    <source>
        <dbReference type="ARBA" id="ARBA00049265"/>
    </source>
</evidence>
<dbReference type="PANTHER" id="PTHR31356">
    <property type="entry name" value="THYLAKOID LUMENAL 29 KDA PROTEIN, CHLOROPLASTIC-RELATED"/>
    <property type="match status" value="1"/>
</dbReference>
<accession>A0A854QKV1</accession>
<proteinExistence type="inferred from homology"/>
<keyword evidence="10" id="KW-0408">Iron</keyword>
<dbReference type="EMBL" id="AMKT01000041">
    <property type="protein sequence ID" value="OXG21894.1"/>
    <property type="molecule type" value="Genomic_DNA"/>
</dbReference>
<dbReference type="InterPro" id="IPR002207">
    <property type="entry name" value="Peroxidase_I"/>
</dbReference>
<sequence length="421" mass="46936">MSPTNHGPPISQADPALYILGPPLIVHICSHNLFIFNCPHIYIIMSFRAPNLIRSTVGRRAGQTLNLRSQVIRRRFATEGGPEITKPSAPRSSNTGYIFAGLGVAAVGAAYYFYGTGRTEHDSTNKADTVVREAVATVEAKTGLRRGKDEYQKVYNRIAETLDKEGYDDGSLAPVLLRLAWHASGTYSKADGTGGSNFATMRFKPEAEHSANNGLHVAREHMEKIKQEFPWISYGDLWTLGGVCAIQESGGPTIPWRPGRIDGYAAQVTPDGRLPDATQAQDHLRFIFNRMGFNDQEIVALSGAHAMGRCHPNRSGFDGPWTFSPVTFSNQYFALLRDEPWQWKKWTGPAQFEDKKTKTLMMLPTDMALVKDKSFKKYVDIYADNEEKFFSDFAKAFSKLIELGVPERQWAGEPWTMATSD</sequence>
<keyword evidence="5 13" id="KW-0575">Peroxidase</keyword>
<evidence type="ECO:0000256" key="6">
    <source>
        <dbReference type="ARBA" id="ARBA00022617"/>
    </source>
</evidence>
<dbReference type="GO" id="GO:0004130">
    <property type="term" value="F:cytochrome-c peroxidase activity"/>
    <property type="evidence" value="ECO:0007669"/>
    <property type="project" value="UniProtKB-EC"/>
</dbReference>
<dbReference type="PRINTS" id="PR00458">
    <property type="entry name" value="PEROXIDASE"/>
</dbReference>
<dbReference type="Gene3D" id="1.10.420.10">
    <property type="entry name" value="Peroxidase, domain 2"/>
    <property type="match status" value="1"/>
</dbReference>
<dbReference type="PRINTS" id="PR00459">
    <property type="entry name" value="ASPEROXIDASE"/>
</dbReference>
<dbReference type="InterPro" id="IPR002016">
    <property type="entry name" value="Haem_peroxidase"/>
</dbReference>
<gene>
    <name evidence="16" type="ORF">C361_03321</name>
</gene>
<evidence type="ECO:0000256" key="3">
    <source>
        <dbReference type="ARBA" id="ARBA00004569"/>
    </source>
</evidence>
<evidence type="ECO:0000313" key="17">
    <source>
        <dbReference type="Proteomes" id="UP000199727"/>
    </source>
</evidence>
<keyword evidence="7" id="KW-0479">Metal-binding</keyword>
<organism evidence="16 17">
    <name type="scientific">Cryptococcus neoformans Tu259-1</name>
    <dbReference type="NCBI Taxonomy" id="1230072"/>
    <lineage>
        <taxon>Eukaryota</taxon>
        <taxon>Fungi</taxon>
        <taxon>Dikarya</taxon>
        <taxon>Basidiomycota</taxon>
        <taxon>Agaricomycotina</taxon>
        <taxon>Tremellomycetes</taxon>
        <taxon>Tremellales</taxon>
        <taxon>Cryptococcaceae</taxon>
        <taxon>Cryptococcus</taxon>
        <taxon>Cryptococcus neoformans species complex</taxon>
    </lineage>
</organism>
<dbReference type="GO" id="GO:0005759">
    <property type="term" value="C:mitochondrial matrix"/>
    <property type="evidence" value="ECO:0007669"/>
    <property type="project" value="UniProtKB-SubCell"/>
</dbReference>
<comment type="function">
    <text evidence="1">Destroys radicals which are normally produced within the cells and which are toxic to biological systems.</text>
</comment>
<comment type="caution">
    <text evidence="16">The sequence shown here is derived from an EMBL/GenBank/DDBJ whole genome shotgun (WGS) entry which is preliminary data.</text>
</comment>
<keyword evidence="9 13" id="KW-0560">Oxidoreductase</keyword>
<dbReference type="InterPro" id="IPR044831">
    <property type="entry name" value="Ccp1-like"/>
</dbReference>
<comment type="similarity">
    <text evidence="4">Belongs to the peroxidase family. Cytochrome c peroxidase subfamily.</text>
</comment>
<evidence type="ECO:0000256" key="2">
    <source>
        <dbReference type="ARBA" id="ARBA00004305"/>
    </source>
</evidence>
<dbReference type="Gene3D" id="1.10.520.10">
    <property type="match status" value="1"/>
</dbReference>
<dbReference type="GO" id="GO:0046872">
    <property type="term" value="F:metal ion binding"/>
    <property type="evidence" value="ECO:0007669"/>
    <property type="project" value="UniProtKB-UniRule"/>
</dbReference>
<evidence type="ECO:0000259" key="15">
    <source>
        <dbReference type="PROSITE" id="PS50873"/>
    </source>
</evidence>
<keyword evidence="14" id="KW-1133">Transmembrane helix</keyword>
<evidence type="ECO:0000256" key="8">
    <source>
        <dbReference type="ARBA" id="ARBA00022946"/>
    </source>
</evidence>
<comment type="subcellular location">
    <subcellularLocation>
        <location evidence="3">Mitochondrion intermembrane space</location>
    </subcellularLocation>
    <subcellularLocation>
        <location evidence="2">Mitochondrion matrix</location>
    </subcellularLocation>
</comment>
<evidence type="ECO:0000256" key="4">
    <source>
        <dbReference type="ARBA" id="ARBA00005997"/>
    </source>
</evidence>
<keyword evidence="11" id="KW-0496">Mitochondrion</keyword>